<evidence type="ECO:0000313" key="2">
    <source>
        <dbReference type="EMBL" id="CAH9092958.1"/>
    </source>
</evidence>
<reference evidence="2" key="1">
    <citation type="submission" date="2022-07" db="EMBL/GenBank/DDBJ databases">
        <authorList>
            <person name="Macas J."/>
            <person name="Novak P."/>
            <person name="Neumann P."/>
        </authorList>
    </citation>
    <scope>NUCLEOTIDE SEQUENCE</scope>
</reference>
<dbReference type="Proteomes" id="UP001152523">
    <property type="component" value="Unassembled WGS sequence"/>
</dbReference>
<dbReference type="EMBL" id="CAMAPF010000075">
    <property type="protein sequence ID" value="CAH9092958.1"/>
    <property type="molecule type" value="Genomic_DNA"/>
</dbReference>
<dbReference type="EMBL" id="CAMAPF010001275">
    <property type="protein sequence ID" value="CAH9148865.1"/>
    <property type="molecule type" value="Genomic_DNA"/>
</dbReference>
<evidence type="ECO:0000313" key="4">
    <source>
        <dbReference type="Proteomes" id="UP001152523"/>
    </source>
</evidence>
<protein>
    <submittedName>
        <fullName evidence="2">Uncharacterized protein</fullName>
    </submittedName>
</protein>
<keyword evidence="4" id="KW-1185">Reference proteome</keyword>
<comment type="caution">
    <text evidence="2">The sequence shown here is derived from an EMBL/GenBank/DDBJ whole genome shotgun (WGS) entry which is preliminary data.</text>
</comment>
<proteinExistence type="predicted"/>
<gene>
    <name evidence="2" type="ORF">CEPIT_LOCUS12312</name>
    <name evidence="3" type="ORF">CEPIT_LOCUS44835</name>
</gene>
<keyword evidence="1" id="KW-0812">Transmembrane</keyword>
<sequence length="109" mass="12166">MAVVLTVDNDLVLMGADLRCPYFLLVVDISGSRSCRSQPETITGGSWWPAAGRGARPEVSPHDLGRHCGALVLRPCLRNPRFLILLLLYLFILFFQNSFLQFELHLVGP</sequence>
<organism evidence="2 4">
    <name type="scientific">Cuscuta epithymum</name>
    <dbReference type="NCBI Taxonomy" id="186058"/>
    <lineage>
        <taxon>Eukaryota</taxon>
        <taxon>Viridiplantae</taxon>
        <taxon>Streptophyta</taxon>
        <taxon>Embryophyta</taxon>
        <taxon>Tracheophyta</taxon>
        <taxon>Spermatophyta</taxon>
        <taxon>Magnoliopsida</taxon>
        <taxon>eudicotyledons</taxon>
        <taxon>Gunneridae</taxon>
        <taxon>Pentapetalae</taxon>
        <taxon>asterids</taxon>
        <taxon>lamiids</taxon>
        <taxon>Solanales</taxon>
        <taxon>Convolvulaceae</taxon>
        <taxon>Cuscuteae</taxon>
        <taxon>Cuscuta</taxon>
        <taxon>Cuscuta subgen. Cuscuta</taxon>
    </lineage>
</organism>
<feature type="transmembrane region" description="Helical" evidence="1">
    <location>
        <begin position="82"/>
        <end position="100"/>
    </location>
</feature>
<name>A0AAV0D7F0_9ASTE</name>
<keyword evidence="1" id="KW-1133">Transmembrane helix</keyword>
<evidence type="ECO:0000313" key="3">
    <source>
        <dbReference type="EMBL" id="CAH9148865.1"/>
    </source>
</evidence>
<keyword evidence="1" id="KW-0472">Membrane</keyword>
<accession>A0AAV0D7F0</accession>
<evidence type="ECO:0000256" key="1">
    <source>
        <dbReference type="SAM" id="Phobius"/>
    </source>
</evidence>
<dbReference type="AlphaFoldDB" id="A0AAV0D7F0"/>